<dbReference type="RefSeq" id="WP_211648627.1">
    <property type="nucleotide sequence ID" value="NZ_JAFEVO010000001.1"/>
</dbReference>
<evidence type="ECO:0000256" key="1">
    <source>
        <dbReference type="ARBA" id="ARBA00023002"/>
    </source>
</evidence>
<dbReference type="PROSITE" id="PS00687">
    <property type="entry name" value="ALDEHYDE_DEHYDR_GLU"/>
    <property type="match status" value="1"/>
</dbReference>
<protein>
    <submittedName>
        <fullName evidence="5">Aldehyde dehydrogenase family protein</fullName>
    </submittedName>
</protein>
<keyword evidence="6" id="KW-1185">Reference proteome</keyword>
<dbReference type="Pfam" id="PF00171">
    <property type="entry name" value="Aldedh"/>
    <property type="match status" value="1"/>
</dbReference>
<name>A0ABS5M2Z0_9MICO</name>
<dbReference type="InterPro" id="IPR015590">
    <property type="entry name" value="Aldehyde_DH_dom"/>
</dbReference>
<comment type="similarity">
    <text evidence="3">Belongs to the aldehyde dehydrogenase family.</text>
</comment>
<evidence type="ECO:0000313" key="5">
    <source>
        <dbReference type="EMBL" id="MBS3181566.1"/>
    </source>
</evidence>
<dbReference type="PANTHER" id="PTHR11699">
    <property type="entry name" value="ALDEHYDE DEHYDROGENASE-RELATED"/>
    <property type="match status" value="1"/>
</dbReference>
<dbReference type="Gene3D" id="3.40.309.10">
    <property type="entry name" value="Aldehyde Dehydrogenase, Chain A, domain 2"/>
    <property type="match status" value="1"/>
</dbReference>
<sequence>MNTYDSLLAAITPAGGETREVFDPATGERIGTAPVEGLDDLHAAIDRAEAAQPAWAALPDAERQATLHRAADAIEASSEALAELLSREQGKPLNGPNARFEVGGCVAWTRAAADTPLPVEVIIDDESGYAEMHYRPLGVVGAISPWNWPMMISIWQIAPSLRMGNTVVIKPAETTSLSVLALVAVMNQVLPEGVLNIVAGPGRTVGDALTRSPKISKIMFTGSTPVGKRIIEASAANVARLTLELGGNDAGIVLPDVDPAAIAEDLFWGAFINTGQTCAALKRLYVHDSVYDAVVDELAKFAANVPMGVGLDEQNVLGPLQNRAQFDEVDRLVESAKASGARVVLGGEPDRDAVGNFYPTTLVADIDPHNDLVVEEQFGPALPIIRYSDLDEVVKLANELEFGLGSSVWSSDRARALEVAARMQAGTTWINSHGGLHPMIPFGGAKQSGYGREFGVAGLKAVAEPHVISG</sequence>
<reference evidence="5 6" key="1">
    <citation type="submission" date="2021-02" db="EMBL/GenBank/DDBJ databases">
        <title>Draft genome and description of Leucobacter sp nov strain Marseille-Q4368.</title>
        <authorList>
            <person name="Boxberger M."/>
            <person name="La Scola B."/>
        </authorList>
    </citation>
    <scope>NUCLEOTIDE SEQUENCE [LARGE SCALE GENOMIC DNA]</scope>
    <source>
        <strain evidence="5 6">Marseille-Q4368</strain>
    </source>
</reference>
<evidence type="ECO:0000313" key="6">
    <source>
        <dbReference type="Proteomes" id="UP000811492"/>
    </source>
</evidence>
<feature type="domain" description="Aldehyde dehydrogenase" evidence="4">
    <location>
        <begin position="16"/>
        <end position="465"/>
    </location>
</feature>
<keyword evidence="1 3" id="KW-0560">Oxidoreductase</keyword>
<evidence type="ECO:0000256" key="3">
    <source>
        <dbReference type="RuleBase" id="RU003345"/>
    </source>
</evidence>
<dbReference type="EMBL" id="JAFEVO010000001">
    <property type="protein sequence ID" value="MBS3181566.1"/>
    <property type="molecule type" value="Genomic_DNA"/>
</dbReference>
<dbReference type="PROSITE" id="PS00070">
    <property type="entry name" value="ALDEHYDE_DEHYDR_CYS"/>
    <property type="match status" value="1"/>
</dbReference>
<dbReference type="InterPro" id="IPR016161">
    <property type="entry name" value="Ald_DH/histidinol_DH"/>
</dbReference>
<dbReference type="SUPFAM" id="SSF53720">
    <property type="entry name" value="ALDH-like"/>
    <property type="match status" value="1"/>
</dbReference>
<dbReference type="Proteomes" id="UP000811492">
    <property type="component" value="Unassembled WGS sequence"/>
</dbReference>
<dbReference type="Gene3D" id="3.40.605.10">
    <property type="entry name" value="Aldehyde Dehydrogenase, Chain A, domain 1"/>
    <property type="match status" value="1"/>
</dbReference>
<accession>A0ABS5M2Z0</accession>
<organism evidence="5 6">
    <name type="scientific">Leucobacter manosquensis</name>
    <dbReference type="NCBI Taxonomy" id="2810611"/>
    <lineage>
        <taxon>Bacteria</taxon>
        <taxon>Bacillati</taxon>
        <taxon>Actinomycetota</taxon>
        <taxon>Actinomycetes</taxon>
        <taxon>Micrococcales</taxon>
        <taxon>Microbacteriaceae</taxon>
        <taxon>Leucobacter</taxon>
    </lineage>
</organism>
<proteinExistence type="inferred from homology"/>
<evidence type="ECO:0000256" key="2">
    <source>
        <dbReference type="PROSITE-ProRule" id="PRU10007"/>
    </source>
</evidence>
<dbReference type="InterPro" id="IPR016162">
    <property type="entry name" value="Ald_DH_N"/>
</dbReference>
<comment type="caution">
    <text evidence="5">The sequence shown here is derived from an EMBL/GenBank/DDBJ whole genome shotgun (WGS) entry which is preliminary data.</text>
</comment>
<dbReference type="CDD" id="cd07106">
    <property type="entry name" value="ALDH_AldA-AAD23400"/>
    <property type="match status" value="1"/>
</dbReference>
<dbReference type="InterPro" id="IPR016160">
    <property type="entry name" value="Ald_DH_CS_CYS"/>
</dbReference>
<gene>
    <name evidence="5" type="ORF">JSQ98_05075</name>
</gene>
<dbReference type="InterPro" id="IPR029510">
    <property type="entry name" value="Ald_DH_CS_GLU"/>
</dbReference>
<dbReference type="InterPro" id="IPR016163">
    <property type="entry name" value="Ald_DH_C"/>
</dbReference>
<evidence type="ECO:0000259" key="4">
    <source>
        <dbReference type="Pfam" id="PF00171"/>
    </source>
</evidence>
<dbReference type="InterPro" id="IPR044086">
    <property type="entry name" value="LUC3-like"/>
</dbReference>
<feature type="active site" evidence="2">
    <location>
        <position position="244"/>
    </location>
</feature>